<gene>
    <name evidence="1" type="ORF">SCALOS_LOCUS3075</name>
</gene>
<dbReference type="Proteomes" id="UP000789860">
    <property type="component" value="Unassembled WGS sequence"/>
</dbReference>
<keyword evidence="2" id="KW-1185">Reference proteome</keyword>
<organism evidence="1 2">
    <name type="scientific">Scutellospora calospora</name>
    <dbReference type="NCBI Taxonomy" id="85575"/>
    <lineage>
        <taxon>Eukaryota</taxon>
        <taxon>Fungi</taxon>
        <taxon>Fungi incertae sedis</taxon>
        <taxon>Mucoromycota</taxon>
        <taxon>Glomeromycotina</taxon>
        <taxon>Glomeromycetes</taxon>
        <taxon>Diversisporales</taxon>
        <taxon>Gigasporaceae</taxon>
        <taxon>Scutellospora</taxon>
    </lineage>
</organism>
<sequence>PEVSGSQIEPKDLFFQCGQAFSSLNTFKYIADQYSGSNGFKVIYYKGGNRSNDPNKKARNVESKKCSCPWSIRLNHNQDDDKYYISQAILHHNYSLIPVQLMRILPSNREIPEDIREEILLSKKVGISVLQIQSLLVMKYGPATKKWMIRDIYNLISSDCMLRNEFQAHDFLLLLQQKHRDNPEFSFEFELNCDNRLKHCNYFSMPFGVFTGVTNNGLSYCVAGALLRDETPFIRIFGTVPRTILTDNDLSMSDAIRSILMNKHSTKHGLCIWHMLKNIRSNMTSKLGSKYSEFHTDLVKYLNHCIDQNYFFADISSTQRGESMNKLLKGFLDRKSMLSDFLAAFERAFDTREEAKHVSKKFAAKWSAKDAYRYEEITKDDDLCHFKLSRYEKPDNIRWLDSVYFPKRWQKDLSELELAKDYINFYSNAQSQTPETPTLHESSSESTSQLRYMRIHRLSEEIVNKIATDPNKCADFMSYLEKYLKELYTTSSNVLGPNCMSHSSENILSFSKHPIVSNPIKSKAVGRPKKGRIETRKRDWKPNQEFEIFMKTP</sequence>
<protein>
    <submittedName>
        <fullName evidence="1">2286_t:CDS:1</fullName>
    </submittedName>
</protein>
<evidence type="ECO:0000313" key="1">
    <source>
        <dbReference type="EMBL" id="CAG8497083.1"/>
    </source>
</evidence>
<feature type="non-terminal residue" evidence="1">
    <location>
        <position position="1"/>
    </location>
</feature>
<comment type="caution">
    <text evidence="1">The sequence shown here is derived from an EMBL/GenBank/DDBJ whole genome shotgun (WGS) entry which is preliminary data.</text>
</comment>
<reference evidence="1" key="1">
    <citation type="submission" date="2021-06" db="EMBL/GenBank/DDBJ databases">
        <authorList>
            <person name="Kallberg Y."/>
            <person name="Tangrot J."/>
            <person name="Rosling A."/>
        </authorList>
    </citation>
    <scope>NUCLEOTIDE SEQUENCE</scope>
    <source>
        <strain evidence="1">AU212A</strain>
    </source>
</reference>
<dbReference type="EMBL" id="CAJVPM010003127">
    <property type="protein sequence ID" value="CAG8497083.1"/>
    <property type="molecule type" value="Genomic_DNA"/>
</dbReference>
<name>A0ACA9KW99_9GLOM</name>
<accession>A0ACA9KW99</accession>
<evidence type="ECO:0000313" key="2">
    <source>
        <dbReference type="Proteomes" id="UP000789860"/>
    </source>
</evidence>
<proteinExistence type="predicted"/>